<proteinExistence type="predicted"/>
<dbReference type="Proteomes" id="UP000592180">
    <property type="component" value="Unassembled WGS sequence"/>
</dbReference>
<evidence type="ECO:0000313" key="3">
    <source>
        <dbReference type="Proteomes" id="UP000592180"/>
    </source>
</evidence>
<reference evidence="2 3" key="1">
    <citation type="submission" date="2020-08" db="EMBL/GenBank/DDBJ databases">
        <title>Functional genomics of gut bacteria from endangered species of beetles.</title>
        <authorList>
            <person name="Carlos-Shanley C."/>
        </authorList>
    </citation>
    <scope>NUCLEOTIDE SEQUENCE [LARGE SCALE GENOMIC DNA]</scope>
    <source>
        <strain evidence="2 3">S00151</strain>
    </source>
</reference>
<sequence length="209" mass="24958">MTPAEKRWKEKQQRIQKKIENKKNGKLPKKIDKKYKEFIDKWNDLSLLKLSKNEIIEALKGFTKHGDEVAELLKNNKMKYEFLDDADFDELLRDYDYNNELTDEIIFRTRAATLDGKTFYRSSASVEQFLTEIIHEGSHVIDNLLKKKFLKEGKTLKEIEKSIGNNWEQEIKAFSHERDWQIKIGIEPEYKSLKNIEKHVKTEYPKYLK</sequence>
<organism evidence="2 3">
    <name type="scientific">Chryseobacterium defluvii</name>
    <dbReference type="NCBI Taxonomy" id="160396"/>
    <lineage>
        <taxon>Bacteria</taxon>
        <taxon>Pseudomonadati</taxon>
        <taxon>Bacteroidota</taxon>
        <taxon>Flavobacteriia</taxon>
        <taxon>Flavobacteriales</taxon>
        <taxon>Weeksellaceae</taxon>
        <taxon>Chryseobacterium group</taxon>
        <taxon>Chryseobacterium</taxon>
    </lineage>
</organism>
<name>A0A840KFI6_9FLAO</name>
<dbReference type="EMBL" id="JACHLE010000002">
    <property type="protein sequence ID" value="MBB4806737.1"/>
    <property type="molecule type" value="Genomic_DNA"/>
</dbReference>
<keyword evidence="3" id="KW-1185">Reference proteome</keyword>
<gene>
    <name evidence="2" type="ORF">HNP38_002033</name>
</gene>
<accession>A0A840KFI6</accession>
<feature type="region of interest" description="Disordered" evidence="1">
    <location>
        <begin position="1"/>
        <end position="23"/>
    </location>
</feature>
<dbReference type="AlphaFoldDB" id="A0A840KFI6"/>
<evidence type="ECO:0000256" key="1">
    <source>
        <dbReference type="SAM" id="MobiDB-lite"/>
    </source>
</evidence>
<comment type="caution">
    <text evidence="2">The sequence shown here is derived from an EMBL/GenBank/DDBJ whole genome shotgun (WGS) entry which is preliminary data.</text>
</comment>
<dbReference type="RefSeq" id="WP_184188653.1">
    <property type="nucleotide sequence ID" value="NZ_JACHLE010000002.1"/>
</dbReference>
<evidence type="ECO:0000313" key="2">
    <source>
        <dbReference type="EMBL" id="MBB4806737.1"/>
    </source>
</evidence>
<protein>
    <submittedName>
        <fullName evidence="2">Uncharacterized protein</fullName>
    </submittedName>
</protein>